<dbReference type="AlphaFoldDB" id="A0A1U8CSE1"/>
<name>A0A1U8CSE1_MESAU</name>
<feature type="transmembrane region" description="Helical" evidence="6">
    <location>
        <begin position="254"/>
        <end position="276"/>
    </location>
</feature>
<dbReference type="InterPro" id="IPR015373">
    <property type="entry name" value="Interferon/interleukin_rcp_dom"/>
</dbReference>
<feature type="region of interest" description="Disordered" evidence="5">
    <location>
        <begin position="334"/>
        <end position="358"/>
    </location>
</feature>
<dbReference type="GO" id="GO:0045124">
    <property type="term" value="P:regulation of bone resorption"/>
    <property type="evidence" value="ECO:0007669"/>
    <property type="project" value="Ensembl"/>
</dbReference>
<dbReference type="Gene3D" id="2.60.40.10">
    <property type="entry name" value="Immunoglobulins"/>
    <property type="match status" value="2"/>
</dbReference>
<evidence type="ECO:0000259" key="8">
    <source>
        <dbReference type="Pfam" id="PF01108"/>
    </source>
</evidence>
<keyword evidence="6" id="KW-0472">Membrane</keyword>
<gene>
    <name evidence="11" type="primary">Il20ra</name>
</gene>
<dbReference type="PANTHER" id="PTHR20859">
    <property type="entry name" value="INTERFERON/INTERLEUKIN RECEPTOR"/>
    <property type="match status" value="1"/>
</dbReference>
<keyword evidence="6" id="KW-1133">Transmembrane helix</keyword>
<dbReference type="FunFam" id="2.60.40.10:FF:000348">
    <property type="entry name" value="Interleukin 20 receptor subunit alpha"/>
    <property type="match status" value="1"/>
</dbReference>
<dbReference type="RefSeq" id="XP_012982397.2">
    <property type="nucleotide sequence ID" value="XM_013126943.3"/>
</dbReference>
<dbReference type="InterPro" id="IPR050650">
    <property type="entry name" value="Type-II_Cytokine-TF_Rcpt"/>
</dbReference>
<dbReference type="CTD" id="53832"/>
<protein>
    <submittedName>
        <fullName evidence="11">Interleukin-20 receptor subunit alpha</fullName>
    </submittedName>
</protein>
<keyword evidence="2 7" id="KW-0732">Signal</keyword>
<dbReference type="OrthoDB" id="9909056at2759"/>
<proteinExistence type="inferred from homology"/>
<dbReference type="InterPro" id="IPR036116">
    <property type="entry name" value="FN3_sf"/>
</dbReference>
<evidence type="ECO:0000256" key="4">
    <source>
        <dbReference type="ARBA" id="ARBA00023170"/>
    </source>
</evidence>
<feature type="signal peptide" evidence="7">
    <location>
        <begin position="1"/>
        <end position="31"/>
    </location>
</feature>
<evidence type="ECO:0000256" key="7">
    <source>
        <dbReference type="SAM" id="SignalP"/>
    </source>
</evidence>
<dbReference type="KEGG" id="maua:101826756"/>
<keyword evidence="10" id="KW-1185">Reference proteome</keyword>
<accession>A0A1U8CSE1</accession>
<feature type="domain" description="Fibronectin type-III" evidence="8">
    <location>
        <begin position="23"/>
        <end position="125"/>
    </location>
</feature>
<sequence>MRAPGTLAPSCPSLPGLLPPLILLLVASGQAVPCVSGGLPKPTNITFLSINMKNVLHWNPPEGLRGVEVTYTVQYFIYGQKQWLGASECRSISRTYCDLSAETSDYEHQYYAKVKAIWETKCSEWAETRRFYPFLETQVGPPKVALTAGEKSISIVLTAPKKWQRHPNDDTVSMQQIYSSLKYNVFLYNTKSRRMWSQCIANSTLELSWLEPNTLYCVHVESFVPGPPRLTLPSQKQCISTLEDQMSALKVKVILWYVLPTSVIVFLFSVMGYSVYRYIRVGKEKQPSNLILIYGDEIKRFFEPTETITLNFITLNMLDDSEISQKDMSLLEKSSDSSCLNDPELSGSRHPPLEEVEGPCLGYSSPLMDTVSDTEQSNHNACLSWQEWLRNTTPTGASDNDPEYSVPADLYGEAEDHQLCGQEEASRTGTLSEPQEALANLGLPLEGLHHLGQGHPGSEEGPEEEPSTTLVDWDPQTGRLCIPSFPSFGQDPVDYGHYERDQLSGDGLLSTLYKNQAPDKSEDENENYLVQFMEEWGLHVQMEC</sequence>
<evidence type="ECO:0000256" key="2">
    <source>
        <dbReference type="ARBA" id="ARBA00022729"/>
    </source>
</evidence>
<dbReference type="GO" id="GO:0042015">
    <property type="term" value="F:interleukin-20 binding"/>
    <property type="evidence" value="ECO:0007669"/>
    <property type="project" value="Ensembl"/>
</dbReference>
<reference evidence="11" key="1">
    <citation type="submission" date="2025-08" db="UniProtKB">
        <authorList>
            <consortium name="RefSeq"/>
        </authorList>
    </citation>
    <scope>IDENTIFICATION</scope>
    <source>
        <tissue evidence="11">Liver</tissue>
    </source>
</reference>
<dbReference type="CDD" id="cd00063">
    <property type="entry name" value="FN3"/>
    <property type="match status" value="1"/>
</dbReference>
<feature type="domain" description="Interferon/interleukin receptor" evidence="9">
    <location>
        <begin position="137"/>
        <end position="241"/>
    </location>
</feature>
<dbReference type="PANTHER" id="PTHR20859:SF86">
    <property type="entry name" value="INTERLEUKIN-20 RECEPTOR SUBUNIT ALPHA"/>
    <property type="match status" value="1"/>
</dbReference>
<evidence type="ECO:0000259" key="9">
    <source>
        <dbReference type="Pfam" id="PF09294"/>
    </source>
</evidence>
<keyword evidence="6" id="KW-0812">Transmembrane</keyword>
<comment type="similarity">
    <text evidence="1">Belongs to the type II cytokine receptor family.</text>
</comment>
<evidence type="ECO:0000313" key="11">
    <source>
        <dbReference type="RefSeq" id="XP_012982397.2"/>
    </source>
</evidence>
<dbReference type="Proteomes" id="UP000886700">
    <property type="component" value="Unplaced"/>
</dbReference>
<dbReference type="GO" id="GO:0005886">
    <property type="term" value="C:plasma membrane"/>
    <property type="evidence" value="ECO:0007669"/>
    <property type="project" value="TreeGrafter"/>
</dbReference>
<keyword evidence="3" id="KW-1015">Disulfide bond</keyword>
<dbReference type="SUPFAM" id="SSF49265">
    <property type="entry name" value="Fibronectin type III"/>
    <property type="match status" value="2"/>
</dbReference>
<feature type="region of interest" description="Disordered" evidence="5">
    <location>
        <begin position="447"/>
        <end position="474"/>
    </location>
</feature>
<evidence type="ECO:0000313" key="10">
    <source>
        <dbReference type="Proteomes" id="UP000886700"/>
    </source>
</evidence>
<dbReference type="STRING" id="10036.ENSMAUP00000008019"/>
<evidence type="ECO:0000256" key="1">
    <source>
        <dbReference type="ARBA" id="ARBA00005399"/>
    </source>
</evidence>
<dbReference type="Pfam" id="PF01108">
    <property type="entry name" value="Tissue_fac"/>
    <property type="match status" value="1"/>
</dbReference>
<keyword evidence="4 11" id="KW-0675">Receptor</keyword>
<dbReference type="InterPro" id="IPR013783">
    <property type="entry name" value="Ig-like_fold"/>
</dbReference>
<evidence type="ECO:0000256" key="6">
    <source>
        <dbReference type="SAM" id="Phobius"/>
    </source>
</evidence>
<evidence type="ECO:0000256" key="5">
    <source>
        <dbReference type="SAM" id="MobiDB-lite"/>
    </source>
</evidence>
<dbReference type="GeneID" id="101826756"/>
<dbReference type="eggNOG" id="ENOG502RPFC">
    <property type="taxonomic scope" value="Eukaryota"/>
</dbReference>
<feature type="chain" id="PRO_5018299717" evidence="7">
    <location>
        <begin position="32"/>
        <end position="544"/>
    </location>
</feature>
<dbReference type="InterPro" id="IPR003961">
    <property type="entry name" value="FN3_dom"/>
</dbReference>
<dbReference type="GO" id="GO:0004896">
    <property type="term" value="F:cytokine receptor activity"/>
    <property type="evidence" value="ECO:0007669"/>
    <property type="project" value="TreeGrafter"/>
</dbReference>
<organism evidence="10 11">
    <name type="scientific">Mesocricetus auratus</name>
    <name type="common">Golden hamster</name>
    <dbReference type="NCBI Taxonomy" id="10036"/>
    <lineage>
        <taxon>Eukaryota</taxon>
        <taxon>Metazoa</taxon>
        <taxon>Chordata</taxon>
        <taxon>Craniata</taxon>
        <taxon>Vertebrata</taxon>
        <taxon>Euteleostomi</taxon>
        <taxon>Mammalia</taxon>
        <taxon>Eutheria</taxon>
        <taxon>Euarchontoglires</taxon>
        <taxon>Glires</taxon>
        <taxon>Rodentia</taxon>
        <taxon>Myomorpha</taxon>
        <taxon>Muroidea</taxon>
        <taxon>Cricetidae</taxon>
        <taxon>Cricetinae</taxon>
        <taxon>Mesocricetus</taxon>
    </lineage>
</organism>
<dbReference type="Pfam" id="PF09294">
    <property type="entry name" value="Interfer-bind"/>
    <property type="match status" value="1"/>
</dbReference>
<dbReference type="GO" id="GO:2001244">
    <property type="term" value="P:positive regulation of intrinsic apoptotic signaling pathway"/>
    <property type="evidence" value="ECO:0007669"/>
    <property type="project" value="Ensembl"/>
</dbReference>
<evidence type="ECO:0000256" key="3">
    <source>
        <dbReference type="ARBA" id="ARBA00023157"/>
    </source>
</evidence>